<accession>A0A2N5MBE0</accession>
<name>A0A2N5MBE0_9BACI</name>
<proteinExistence type="predicted"/>
<keyword evidence="2" id="KW-1185">Reference proteome</keyword>
<dbReference type="AlphaFoldDB" id="A0A2N5MBE0"/>
<evidence type="ECO:0000313" key="1">
    <source>
        <dbReference type="EMBL" id="PLT31625.1"/>
    </source>
</evidence>
<sequence>MSLDIIIVYHYARMSVNISVLSNRTSEHEGKIIFYFFQKFVSGIILRTLNGKNLRYFHQRFQV</sequence>
<reference evidence="1 2" key="1">
    <citation type="submission" date="2017-11" db="EMBL/GenBank/DDBJ databases">
        <title>Comparitive Functional Genomics of Dry Heat Resistant strains isolated from the Viking Spacecraft.</title>
        <authorList>
            <person name="Seuylemezian A."/>
            <person name="Cooper K."/>
            <person name="Vaishampayan P."/>
        </authorList>
    </citation>
    <scope>NUCLEOTIDE SEQUENCE [LARGE SCALE GENOMIC DNA]</scope>
    <source>
        <strain evidence="1 2">V1-29</strain>
    </source>
</reference>
<protein>
    <submittedName>
        <fullName evidence="1">Uncharacterized protein</fullName>
    </submittedName>
</protein>
<gene>
    <name evidence="1" type="ORF">CUU66_01855</name>
</gene>
<comment type="caution">
    <text evidence="1">The sequence shown here is derived from an EMBL/GenBank/DDBJ whole genome shotgun (WGS) entry which is preliminary data.</text>
</comment>
<dbReference type="EMBL" id="PGUY01000003">
    <property type="protein sequence ID" value="PLT31625.1"/>
    <property type="molecule type" value="Genomic_DNA"/>
</dbReference>
<evidence type="ECO:0000313" key="2">
    <source>
        <dbReference type="Proteomes" id="UP000234748"/>
    </source>
</evidence>
<dbReference type="Proteomes" id="UP000234748">
    <property type="component" value="Unassembled WGS sequence"/>
</dbReference>
<organism evidence="1 2">
    <name type="scientific">Peribacillus deserti</name>
    <dbReference type="NCBI Taxonomy" id="673318"/>
    <lineage>
        <taxon>Bacteria</taxon>
        <taxon>Bacillati</taxon>
        <taxon>Bacillota</taxon>
        <taxon>Bacilli</taxon>
        <taxon>Bacillales</taxon>
        <taxon>Bacillaceae</taxon>
        <taxon>Peribacillus</taxon>
    </lineage>
</organism>